<evidence type="ECO:0000256" key="7">
    <source>
        <dbReference type="ARBA" id="ARBA00022824"/>
    </source>
</evidence>
<evidence type="ECO:0000256" key="5">
    <source>
        <dbReference type="ARBA" id="ARBA00022679"/>
    </source>
</evidence>
<comment type="similarity">
    <text evidence="3 10">Belongs to the ALG6/ALG8 glucosyltransferase family.</text>
</comment>
<feature type="transmembrane region" description="Helical" evidence="10">
    <location>
        <begin position="444"/>
        <end position="465"/>
    </location>
</feature>
<keyword evidence="7 10" id="KW-0256">Endoplasmic reticulum</keyword>
<evidence type="ECO:0000256" key="1">
    <source>
        <dbReference type="ARBA" id="ARBA00004477"/>
    </source>
</evidence>
<comment type="subcellular location">
    <subcellularLocation>
        <location evidence="1 10">Endoplasmic reticulum membrane</location>
        <topology evidence="1 10">Multi-pass membrane protein</topology>
    </subcellularLocation>
</comment>
<feature type="transmembrane region" description="Helical" evidence="10">
    <location>
        <begin position="373"/>
        <end position="396"/>
    </location>
</feature>
<dbReference type="STRING" id="686832.A0A0C2Y042"/>
<dbReference type="EMBL" id="KN831776">
    <property type="protein sequence ID" value="KIM43213.1"/>
    <property type="molecule type" value="Genomic_DNA"/>
</dbReference>
<keyword evidence="8 10" id="KW-1133">Transmembrane helix</keyword>
<feature type="transmembrane region" description="Helical" evidence="10">
    <location>
        <begin position="9"/>
        <end position="30"/>
    </location>
</feature>
<name>A0A0C2Y042_HEBCY</name>
<evidence type="ECO:0000256" key="9">
    <source>
        <dbReference type="ARBA" id="ARBA00023136"/>
    </source>
</evidence>
<feature type="transmembrane region" description="Helical" evidence="10">
    <location>
        <begin position="349"/>
        <end position="366"/>
    </location>
</feature>
<dbReference type="GO" id="GO:0042281">
    <property type="term" value="F:dolichyl pyrophosphate Man9GlcNAc2 alpha-1,3-glucosyltransferase activity"/>
    <property type="evidence" value="ECO:0007669"/>
    <property type="project" value="TreeGrafter"/>
</dbReference>
<evidence type="ECO:0000313" key="12">
    <source>
        <dbReference type="Proteomes" id="UP000053424"/>
    </source>
</evidence>
<dbReference type="Proteomes" id="UP000053424">
    <property type="component" value="Unassembled WGS sequence"/>
</dbReference>
<accession>A0A0C2Y042</accession>
<evidence type="ECO:0000256" key="6">
    <source>
        <dbReference type="ARBA" id="ARBA00022692"/>
    </source>
</evidence>
<dbReference type="PANTHER" id="PTHR12413">
    <property type="entry name" value="DOLICHYL GLYCOSYLTRANSFERASE"/>
    <property type="match status" value="1"/>
</dbReference>
<dbReference type="GO" id="GO:0005789">
    <property type="term" value="C:endoplasmic reticulum membrane"/>
    <property type="evidence" value="ECO:0007669"/>
    <property type="project" value="UniProtKB-SubCell"/>
</dbReference>
<dbReference type="OrthoDB" id="5589195at2759"/>
<feature type="transmembrane region" description="Helical" evidence="10">
    <location>
        <begin position="177"/>
        <end position="198"/>
    </location>
</feature>
<evidence type="ECO:0000256" key="2">
    <source>
        <dbReference type="ARBA" id="ARBA00004922"/>
    </source>
</evidence>
<dbReference type="AlphaFoldDB" id="A0A0C2Y042"/>
<gene>
    <name evidence="11" type="ORF">M413DRAFT_69622</name>
</gene>
<feature type="transmembrane region" description="Helical" evidence="10">
    <location>
        <begin position="147"/>
        <end position="165"/>
    </location>
</feature>
<keyword evidence="4 10" id="KW-0328">Glycosyltransferase</keyword>
<comment type="pathway">
    <text evidence="2 10">Protein modification; protein glycosylation.</text>
</comment>
<keyword evidence="9 10" id="KW-0472">Membrane</keyword>
<keyword evidence="5 10" id="KW-0808">Transferase</keyword>
<proteinExistence type="inferred from homology"/>
<dbReference type="Pfam" id="PF03155">
    <property type="entry name" value="Alg6_Alg8"/>
    <property type="match status" value="1"/>
</dbReference>
<evidence type="ECO:0000256" key="10">
    <source>
        <dbReference type="RuleBase" id="RU363110"/>
    </source>
</evidence>
<protein>
    <recommendedName>
        <fullName evidence="10">Alpha-1,3-glucosyltransferase</fullName>
        <ecNumber evidence="10">2.4.1.-</ecNumber>
    </recommendedName>
</protein>
<organism evidence="11 12">
    <name type="scientific">Hebeloma cylindrosporum</name>
    <dbReference type="NCBI Taxonomy" id="76867"/>
    <lineage>
        <taxon>Eukaryota</taxon>
        <taxon>Fungi</taxon>
        <taxon>Dikarya</taxon>
        <taxon>Basidiomycota</taxon>
        <taxon>Agaricomycotina</taxon>
        <taxon>Agaricomycetes</taxon>
        <taxon>Agaricomycetidae</taxon>
        <taxon>Agaricales</taxon>
        <taxon>Agaricineae</taxon>
        <taxon>Hymenogastraceae</taxon>
        <taxon>Hebeloma</taxon>
    </lineage>
</organism>
<dbReference type="PANTHER" id="PTHR12413:SF1">
    <property type="entry name" value="DOLICHYL PYROPHOSPHATE MAN9GLCNAC2 ALPHA-1,3-GLUCOSYLTRANSFERASE"/>
    <property type="match status" value="1"/>
</dbReference>
<sequence>MHKRAIKHWVIPTILAASTVVKFAIGLASYSGQGTPPMYGDYEAQRHWLELMVHLPLRQWYTYDLPYWGLDYPPLTAYVSWICGIFAHWINPAWVALDKSRGIETPDSKVFMRTTVVLLDALIYVPALLMFVSSWQGTRSKRTQEMSLLTLILQPALLLVDFGHFQYNSVMLGFTLLAINFFATGQDLLGAFFFVLSLGFKQMALYYAPAIGSYLLAKCLFLGPTDGGRLFIRLAAVTATTFILLFLPWLPPFAPVSGILQPISRIFPFARGLFEDKVANFWCASNVVFKWKTWASRGFLVKLSTGLTALGFLPGVVGLIRSGAAMSKTKFEASSVKADEKETPPFLPLLPYALLTSSMSFFLFSFQVHEKTILLPLLPITLLLSGAPIGSSVYSWGVLVNNVAVFSMWPLLKRDGLGVQYVALLLLWNRLIGHNPFRRPQSFIQYLSMAVYAAALLLHALELVIPPPSRYPDIFPVLNVLICTPVFFLIWLWSIKCGVEVGWALGGLGGQAAERRSSEDAGVAATTTGGSFRQSGGRTVSMGYAQTSKMEMRTTGIRGSSVFSEGS</sequence>
<dbReference type="InterPro" id="IPR004856">
    <property type="entry name" value="Glyco_trans_ALG6/ALG8"/>
</dbReference>
<feature type="transmembrane region" description="Helical" evidence="10">
    <location>
        <begin position="75"/>
        <end position="97"/>
    </location>
</feature>
<feature type="transmembrane region" description="Helical" evidence="10">
    <location>
        <begin position="230"/>
        <end position="250"/>
    </location>
</feature>
<evidence type="ECO:0000256" key="3">
    <source>
        <dbReference type="ARBA" id="ARBA00008715"/>
    </source>
</evidence>
<dbReference type="HOGENOM" id="CLU_008110_2_1_1"/>
<reference evidence="12" key="2">
    <citation type="submission" date="2015-01" db="EMBL/GenBank/DDBJ databases">
        <title>Evolutionary Origins and Diversification of the Mycorrhizal Mutualists.</title>
        <authorList>
            <consortium name="DOE Joint Genome Institute"/>
            <consortium name="Mycorrhizal Genomics Consortium"/>
            <person name="Kohler A."/>
            <person name="Kuo A."/>
            <person name="Nagy L.G."/>
            <person name="Floudas D."/>
            <person name="Copeland A."/>
            <person name="Barry K.W."/>
            <person name="Cichocki N."/>
            <person name="Veneault-Fourrey C."/>
            <person name="LaButti K."/>
            <person name="Lindquist E.A."/>
            <person name="Lipzen A."/>
            <person name="Lundell T."/>
            <person name="Morin E."/>
            <person name="Murat C."/>
            <person name="Riley R."/>
            <person name="Ohm R."/>
            <person name="Sun H."/>
            <person name="Tunlid A."/>
            <person name="Henrissat B."/>
            <person name="Grigoriev I.V."/>
            <person name="Hibbett D.S."/>
            <person name="Martin F."/>
        </authorList>
    </citation>
    <scope>NUCLEOTIDE SEQUENCE [LARGE SCALE GENOMIC DNA]</scope>
    <source>
        <strain evidence="12">h7</strain>
    </source>
</reference>
<dbReference type="EC" id="2.4.1.-" evidence="10"/>
<keyword evidence="12" id="KW-1185">Reference proteome</keyword>
<evidence type="ECO:0000256" key="4">
    <source>
        <dbReference type="ARBA" id="ARBA00022676"/>
    </source>
</evidence>
<feature type="transmembrane region" description="Helical" evidence="10">
    <location>
        <begin position="204"/>
        <end position="223"/>
    </location>
</feature>
<evidence type="ECO:0000256" key="8">
    <source>
        <dbReference type="ARBA" id="ARBA00022989"/>
    </source>
</evidence>
<feature type="transmembrane region" description="Helical" evidence="10">
    <location>
        <begin position="117"/>
        <end position="135"/>
    </location>
</feature>
<dbReference type="UniPathway" id="UPA00378"/>
<reference evidence="11 12" key="1">
    <citation type="submission" date="2014-04" db="EMBL/GenBank/DDBJ databases">
        <authorList>
            <consortium name="DOE Joint Genome Institute"/>
            <person name="Kuo A."/>
            <person name="Gay G."/>
            <person name="Dore J."/>
            <person name="Kohler A."/>
            <person name="Nagy L.G."/>
            <person name="Floudas D."/>
            <person name="Copeland A."/>
            <person name="Barry K.W."/>
            <person name="Cichocki N."/>
            <person name="Veneault-Fourrey C."/>
            <person name="LaButti K."/>
            <person name="Lindquist E.A."/>
            <person name="Lipzen A."/>
            <person name="Lundell T."/>
            <person name="Morin E."/>
            <person name="Murat C."/>
            <person name="Sun H."/>
            <person name="Tunlid A."/>
            <person name="Henrissat B."/>
            <person name="Grigoriev I.V."/>
            <person name="Hibbett D.S."/>
            <person name="Martin F."/>
            <person name="Nordberg H.P."/>
            <person name="Cantor M.N."/>
            <person name="Hua S.X."/>
        </authorList>
    </citation>
    <scope>NUCLEOTIDE SEQUENCE [LARGE SCALE GENOMIC DNA]</scope>
    <source>
        <strain evidence="12">h7</strain>
    </source>
</reference>
<evidence type="ECO:0000313" key="11">
    <source>
        <dbReference type="EMBL" id="KIM43213.1"/>
    </source>
</evidence>
<keyword evidence="6 10" id="KW-0812">Transmembrane</keyword>
<feature type="transmembrane region" description="Helical" evidence="10">
    <location>
        <begin position="477"/>
        <end position="495"/>
    </location>
</feature>